<protein>
    <submittedName>
        <fullName evidence="2">Flavokinase domain-containing protein</fullName>
    </submittedName>
</protein>
<dbReference type="InterPro" id="IPR049362">
    <property type="entry name" value="TTI1_rpt"/>
</dbReference>
<gene>
    <name evidence="2" type="ORF">GCK32_008736</name>
</gene>
<sequence length="438" mass="50260">MLISRSSTMNSCVDLIKSLPFSSEVTICSVLPICTLLALYGKSELFSVIEMAYAEMSSEKSGRASLAILITLILDEMESPSESYTLLTLIETCIEWLKEMIPSVHNRDDIIEHVISAPKKETVLTASLVSLMTVAFPRIAEENKQLKLLISFLYQLLELYALPEWVVHSVVDCALTEMATAMGLSVSEFLYKHGSYIVHHVAIAARSRSEHDHAPVVLWAVLDKVDDRRLYSSVKHIVEDLLQALDRFKQDFCILVMRSMLSFISAVGRWFPELKPREVDESCSVNEDEDEEVMEVKRKELPPPIADVEHVLLRTKHLLSSPHLPIRMLAMRILREGLYVLRYFDDALLPMVHQNWEALINRFSDKELEIREEALKVVVQMVSVSKTFVYRRVRYQLWPILEKWVISNRLHMFASGTLAYRLQLLVIRSIADIWIGIE</sequence>
<keyword evidence="3" id="KW-1185">Reference proteome</keyword>
<dbReference type="GO" id="GO:0005737">
    <property type="term" value="C:cytoplasm"/>
    <property type="evidence" value="ECO:0007669"/>
    <property type="project" value="TreeGrafter"/>
</dbReference>
<dbReference type="Pfam" id="PF24181">
    <property type="entry name" value="TPR_TTI1_C"/>
    <property type="match status" value="1"/>
</dbReference>
<dbReference type="EMBL" id="WIXE01009370">
    <property type="protein sequence ID" value="KAK5978507.1"/>
    <property type="molecule type" value="Genomic_DNA"/>
</dbReference>
<organism evidence="2 3">
    <name type="scientific">Trichostrongylus colubriformis</name>
    <name type="common">Black scour worm</name>
    <dbReference type="NCBI Taxonomy" id="6319"/>
    <lineage>
        <taxon>Eukaryota</taxon>
        <taxon>Metazoa</taxon>
        <taxon>Ecdysozoa</taxon>
        <taxon>Nematoda</taxon>
        <taxon>Chromadorea</taxon>
        <taxon>Rhabditida</taxon>
        <taxon>Rhabditina</taxon>
        <taxon>Rhabditomorpha</taxon>
        <taxon>Strongyloidea</taxon>
        <taxon>Trichostrongylidae</taxon>
        <taxon>Trichostrongylus</taxon>
    </lineage>
</organism>
<dbReference type="Proteomes" id="UP001331761">
    <property type="component" value="Unassembled WGS sequence"/>
</dbReference>
<accession>A0AAN8FQ01</accession>
<feature type="non-terminal residue" evidence="2">
    <location>
        <position position="438"/>
    </location>
</feature>
<dbReference type="InterPro" id="IPR016024">
    <property type="entry name" value="ARM-type_fold"/>
</dbReference>
<dbReference type="PANTHER" id="PTHR18460">
    <property type="entry name" value="TEL2 INTERACTING PROTEIN 1 TTI1 FAMILY MEMBER"/>
    <property type="match status" value="1"/>
</dbReference>
<dbReference type="InterPro" id="IPR057567">
    <property type="entry name" value="TPR_TTI1_C"/>
</dbReference>
<proteinExistence type="predicted"/>
<comment type="caution">
    <text evidence="2">The sequence shown here is derived from an EMBL/GenBank/DDBJ whole genome shotgun (WGS) entry which is preliminary data.</text>
</comment>
<evidence type="ECO:0000313" key="3">
    <source>
        <dbReference type="Proteomes" id="UP001331761"/>
    </source>
</evidence>
<name>A0AAN8FQ01_TRICO</name>
<reference evidence="2 3" key="1">
    <citation type="submission" date="2019-10" db="EMBL/GenBank/DDBJ databases">
        <title>Assembly and Annotation for the nematode Trichostrongylus colubriformis.</title>
        <authorList>
            <person name="Martin J."/>
        </authorList>
    </citation>
    <scope>NUCLEOTIDE SEQUENCE [LARGE SCALE GENOMIC DNA]</scope>
    <source>
        <strain evidence="2">G859</strain>
        <tissue evidence="2">Whole worm</tissue>
    </source>
</reference>
<feature type="domain" description="TTI1 C-terminal TPR" evidence="1">
    <location>
        <begin position="277"/>
        <end position="434"/>
    </location>
</feature>
<dbReference type="PANTHER" id="PTHR18460:SF3">
    <property type="entry name" value="TELO2-INTERACTING PROTEIN 1 HOMOLOG"/>
    <property type="match status" value="1"/>
</dbReference>
<dbReference type="SUPFAM" id="SSF48371">
    <property type="entry name" value="ARM repeat"/>
    <property type="match status" value="1"/>
</dbReference>
<dbReference type="Pfam" id="PF21547">
    <property type="entry name" value="TTI1"/>
    <property type="match status" value="1"/>
</dbReference>
<dbReference type="AlphaFoldDB" id="A0AAN8FQ01"/>
<dbReference type="InterPro" id="IPR052587">
    <property type="entry name" value="TELO2-interacting_protein_1"/>
</dbReference>
<evidence type="ECO:0000259" key="1">
    <source>
        <dbReference type="Pfam" id="PF24181"/>
    </source>
</evidence>
<evidence type="ECO:0000313" key="2">
    <source>
        <dbReference type="EMBL" id="KAK5978507.1"/>
    </source>
</evidence>